<reference evidence="3" key="1">
    <citation type="submission" date="2022-11" db="UniProtKB">
        <authorList>
            <consortium name="WormBaseParasite"/>
        </authorList>
    </citation>
    <scope>IDENTIFICATION</scope>
</reference>
<feature type="transmembrane region" description="Helical" evidence="1">
    <location>
        <begin position="189"/>
        <end position="208"/>
    </location>
</feature>
<keyword evidence="2" id="KW-1185">Reference proteome</keyword>
<protein>
    <submittedName>
        <fullName evidence="3">Uncharacterized protein</fullName>
    </submittedName>
</protein>
<sequence length="287" mass="32890">MVTGMQFRQIDFFINIVAATLGIFANVLLIFLLSNTRVPELKNCSRIIFQIAIIDIISSVIMVIVMPIAIVINGHEFFFQNGPLQNIPQPWNHMLILLWFFFHLFSLSIVPVQFVFRYLILCKNKTITNKLYASLFLIPFFMSFIHICIAYFKSYPNLNYSPEIAKELGQYFDSNDTSKIVISSGGEHALTPIVFLIAPTFAVLILSFTKQTTTPELNIFLTMIAWPPFVNAMFALITLKPLRRKFLRYFKEDVDSSSATNIPKISILNKNSNAFRRHSCIGPKFSH</sequence>
<dbReference type="WBParaSite" id="PDA_v2.g13605.t1">
    <property type="protein sequence ID" value="PDA_v2.g13605.t1"/>
    <property type="gene ID" value="PDA_v2.g13605"/>
</dbReference>
<evidence type="ECO:0000313" key="3">
    <source>
        <dbReference type="WBParaSite" id="PDA_v2.g13605.t1"/>
    </source>
</evidence>
<feature type="transmembrane region" description="Helical" evidence="1">
    <location>
        <begin position="12"/>
        <end position="35"/>
    </location>
</feature>
<dbReference type="PANTHER" id="PTHR46178">
    <property type="entry name" value="SEVEN TM RECEPTOR"/>
    <property type="match status" value="1"/>
</dbReference>
<organism evidence="2 3">
    <name type="scientific">Panagrolaimus davidi</name>
    <dbReference type="NCBI Taxonomy" id="227884"/>
    <lineage>
        <taxon>Eukaryota</taxon>
        <taxon>Metazoa</taxon>
        <taxon>Ecdysozoa</taxon>
        <taxon>Nematoda</taxon>
        <taxon>Chromadorea</taxon>
        <taxon>Rhabditida</taxon>
        <taxon>Tylenchina</taxon>
        <taxon>Panagrolaimomorpha</taxon>
        <taxon>Panagrolaimoidea</taxon>
        <taxon>Panagrolaimidae</taxon>
        <taxon>Panagrolaimus</taxon>
    </lineage>
</organism>
<feature type="transmembrane region" description="Helical" evidence="1">
    <location>
        <begin position="94"/>
        <end position="119"/>
    </location>
</feature>
<keyword evidence="1" id="KW-1133">Transmembrane helix</keyword>
<dbReference type="AlphaFoldDB" id="A0A914PFR8"/>
<feature type="transmembrane region" description="Helical" evidence="1">
    <location>
        <begin position="220"/>
        <end position="239"/>
    </location>
</feature>
<accession>A0A914PFR8</accession>
<dbReference type="InterPro" id="IPR019428">
    <property type="entry name" value="7TM_GPCR_serpentine_rcpt_Str"/>
</dbReference>
<keyword evidence="1" id="KW-0812">Transmembrane</keyword>
<evidence type="ECO:0000256" key="1">
    <source>
        <dbReference type="SAM" id="Phobius"/>
    </source>
</evidence>
<keyword evidence="1" id="KW-0472">Membrane</keyword>
<proteinExistence type="predicted"/>
<dbReference type="Proteomes" id="UP000887578">
    <property type="component" value="Unplaced"/>
</dbReference>
<evidence type="ECO:0000313" key="2">
    <source>
        <dbReference type="Proteomes" id="UP000887578"/>
    </source>
</evidence>
<feature type="transmembrane region" description="Helical" evidence="1">
    <location>
        <begin position="131"/>
        <end position="152"/>
    </location>
</feature>
<dbReference type="SUPFAM" id="SSF81321">
    <property type="entry name" value="Family A G protein-coupled receptor-like"/>
    <property type="match status" value="1"/>
</dbReference>
<name>A0A914PFR8_9BILA</name>
<dbReference type="Pfam" id="PF10326">
    <property type="entry name" value="7TM_GPCR_Str"/>
    <property type="match status" value="1"/>
</dbReference>
<dbReference type="PANTHER" id="PTHR46178:SF9">
    <property type="entry name" value="SEVEN TM RECEPTOR"/>
    <property type="match status" value="1"/>
</dbReference>
<feature type="transmembrane region" description="Helical" evidence="1">
    <location>
        <begin position="47"/>
        <end position="74"/>
    </location>
</feature>